<name>A0ACB0ZXT7_MELEN</name>
<organism evidence="1 2">
    <name type="scientific">Meloidogyne enterolobii</name>
    <name type="common">Root-knot nematode worm</name>
    <name type="synonym">Meloidogyne mayaguensis</name>
    <dbReference type="NCBI Taxonomy" id="390850"/>
    <lineage>
        <taxon>Eukaryota</taxon>
        <taxon>Metazoa</taxon>
        <taxon>Ecdysozoa</taxon>
        <taxon>Nematoda</taxon>
        <taxon>Chromadorea</taxon>
        <taxon>Rhabditida</taxon>
        <taxon>Tylenchina</taxon>
        <taxon>Tylenchomorpha</taxon>
        <taxon>Tylenchoidea</taxon>
        <taxon>Meloidogynidae</taxon>
        <taxon>Meloidogyninae</taxon>
        <taxon>Meloidogyne</taxon>
    </lineage>
</organism>
<proteinExistence type="predicted"/>
<reference evidence="1" key="1">
    <citation type="submission" date="2023-11" db="EMBL/GenBank/DDBJ databases">
        <authorList>
            <person name="Poullet M."/>
        </authorList>
    </citation>
    <scope>NUCLEOTIDE SEQUENCE</scope>
    <source>
        <strain evidence="1">E1834</strain>
    </source>
</reference>
<dbReference type="EMBL" id="CAVMJV010000051">
    <property type="protein sequence ID" value="CAK5083784.1"/>
    <property type="molecule type" value="Genomic_DNA"/>
</dbReference>
<evidence type="ECO:0000313" key="1">
    <source>
        <dbReference type="EMBL" id="CAK5083784.1"/>
    </source>
</evidence>
<gene>
    <name evidence="1" type="ORF">MENTE1834_LOCUS31144</name>
</gene>
<protein>
    <submittedName>
        <fullName evidence="1">Uncharacterized protein</fullName>
    </submittedName>
</protein>
<sequence>MIKFILIIILFLFILFNIQSEGELIQVKVKIKDDWKGKREFIYLKNFEIKKRFVLNKIEKNNNQFASFYRNIDGYLSLIELNPDRNIFKEIK</sequence>
<dbReference type="Proteomes" id="UP001497535">
    <property type="component" value="Unassembled WGS sequence"/>
</dbReference>
<keyword evidence="2" id="KW-1185">Reference proteome</keyword>
<comment type="caution">
    <text evidence="1">The sequence shown here is derived from an EMBL/GenBank/DDBJ whole genome shotgun (WGS) entry which is preliminary data.</text>
</comment>
<evidence type="ECO:0000313" key="2">
    <source>
        <dbReference type="Proteomes" id="UP001497535"/>
    </source>
</evidence>
<accession>A0ACB0ZXT7</accession>